<evidence type="ECO:0000313" key="4">
    <source>
        <dbReference type="EMBL" id="GEU61879.1"/>
    </source>
</evidence>
<gene>
    <name evidence="4" type="ORF">Tci_033857</name>
</gene>
<evidence type="ECO:0000256" key="1">
    <source>
        <dbReference type="PROSITE-ProRule" id="PRU00047"/>
    </source>
</evidence>
<dbReference type="EMBL" id="BKCJ010004577">
    <property type="protein sequence ID" value="GEU61879.1"/>
    <property type="molecule type" value="Genomic_DNA"/>
</dbReference>
<evidence type="ECO:0000259" key="3">
    <source>
        <dbReference type="PROSITE" id="PS50158"/>
    </source>
</evidence>
<feature type="compositionally biased region" description="Basic and acidic residues" evidence="2">
    <location>
        <begin position="91"/>
        <end position="111"/>
    </location>
</feature>
<protein>
    <submittedName>
        <fullName evidence="4">Zf-CCHC domain-containing protein/DUF4219 domain-containing protein/UBN2 domain-containing protein</fullName>
    </submittedName>
</protein>
<keyword evidence="1" id="KW-0862">Zinc</keyword>
<feature type="region of interest" description="Disordered" evidence="2">
    <location>
        <begin position="41"/>
        <end position="71"/>
    </location>
</feature>
<dbReference type="InterPro" id="IPR001878">
    <property type="entry name" value="Znf_CCHC"/>
</dbReference>
<dbReference type="InterPro" id="IPR036875">
    <property type="entry name" value="Znf_CCHC_sf"/>
</dbReference>
<evidence type="ECO:0000256" key="2">
    <source>
        <dbReference type="SAM" id="MobiDB-lite"/>
    </source>
</evidence>
<keyword evidence="1" id="KW-0863">Zinc-finger</keyword>
<dbReference type="PROSITE" id="PS50158">
    <property type="entry name" value="ZF_CCHC"/>
    <property type="match status" value="1"/>
</dbReference>
<dbReference type="GO" id="GO:0003676">
    <property type="term" value="F:nucleic acid binding"/>
    <property type="evidence" value="ECO:0007669"/>
    <property type="project" value="InterPro"/>
</dbReference>
<dbReference type="SUPFAM" id="SSF57756">
    <property type="entry name" value="Retrovirus zinc finger-like domains"/>
    <property type="match status" value="1"/>
</dbReference>
<feature type="compositionally biased region" description="Acidic residues" evidence="2">
    <location>
        <begin position="57"/>
        <end position="71"/>
    </location>
</feature>
<dbReference type="AlphaFoldDB" id="A0A6L2LLB1"/>
<dbReference type="GO" id="GO:0008270">
    <property type="term" value="F:zinc ion binding"/>
    <property type="evidence" value="ECO:0007669"/>
    <property type="project" value="UniProtKB-KW"/>
</dbReference>
<name>A0A6L2LLB1_TANCI</name>
<dbReference type="Gene3D" id="4.10.60.10">
    <property type="entry name" value="Zinc finger, CCHC-type"/>
    <property type="match status" value="1"/>
</dbReference>
<feature type="region of interest" description="Disordered" evidence="2">
    <location>
        <begin position="88"/>
        <end position="111"/>
    </location>
</feature>
<accession>A0A6L2LLB1</accession>
<reference evidence="4" key="1">
    <citation type="journal article" date="2019" name="Sci. Rep.">
        <title>Draft genome of Tanacetum cinerariifolium, the natural source of mosquito coil.</title>
        <authorList>
            <person name="Yamashiro T."/>
            <person name="Shiraishi A."/>
            <person name="Satake H."/>
            <person name="Nakayama K."/>
        </authorList>
    </citation>
    <scope>NUCLEOTIDE SEQUENCE</scope>
</reference>
<proteinExistence type="predicted"/>
<keyword evidence="1" id="KW-0479">Metal-binding</keyword>
<organism evidence="4">
    <name type="scientific">Tanacetum cinerariifolium</name>
    <name type="common">Dalmatian daisy</name>
    <name type="synonym">Chrysanthemum cinerariifolium</name>
    <dbReference type="NCBI Taxonomy" id="118510"/>
    <lineage>
        <taxon>Eukaryota</taxon>
        <taxon>Viridiplantae</taxon>
        <taxon>Streptophyta</taxon>
        <taxon>Embryophyta</taxon>
        <taxon>Tracheophyta</taxon>
        <taxon>Spermatophyta</taxon>
        <taxon>Magnoliopsida</taxon>
        <taxon>eudicotyledons</taxon>
        <taxon>Gunneridae</taxon>
        <taxon>Pentapetalae</taxon>
        <taxon>asterids</taxon>
        <taxon>campanulids</taxon>
        <taxon>Asterales</taxon>
        <taxon>Asteraceae</taxon>
        <taxon>Asteroideae</taxon>
        <taxon>Anthemideae</taxon>
        <taxon>Anthemidinae</taxon>
        <taxon>Tanacetum</taxon>
    </lineage>
</organism>
<feature type="domain" description="CCHC-type" evidence="3">
    <location>
        <begin position="112"/>
        <end position="129"/>
    </location>
</feature>
<comment type="caution">
    <text evidence="4">The sequence shown here is derived from an EMBL/GenBank/DDBJ whole genome shotgun (WGS) entry which is preliminary data.</text>
</comment>
<sequence length="182" mass="21416">MARKGFEESKGLTSLLLDELIGNLKVYEVIINKYSEMVTGKREQNRSLALKAKKESSDEDTSTSNSEDEEYAMDMRDFKKFFKRRGRFVRHPQDERKSSQRNKDDKKDKSERKCFKCGDQNHLIGECPKLSRNYNQRAFVGGSWSDSDEEGEEKTKDEKCLMAKHPMRYFPKLNSFVMTYHR</sequence>